<dbReference type="InterPro" id="IPR011766">
    <property type="entry name" value="TPP_enzyme_TPP-bd"/>
</dbReference>
<keyword evidence="9" id="KW-1185">Reference proteome</keyword>
<dbReference type="GO" id="GO:0009099">
    <property type="term" value="P:L-valine biosynthetic process"/>
    <property type="evidence" value="ECO:0007669"/>
    <property type="project" value="TreeGrafter"/>
</dbReference>
<feature type="region of interest" description="Disordered" evidence="4">
    <location>
        <begin position="166"/>
        <end position="197"/>
    </location>
</feature>
<evidence type="ECO:0000256" key="4">
    <source>
        <dbReference type="SAM" id="MobiDB-lite"/>
    </source>
</evidence>
<dbReference type="PANTHER" id="PTHR18968:SF129">
    <property type="entry name" value="ACETOLACTATE SYNTHASE"/>
    <property type="match status" value="1"/>
</dbReference>
<gene>
    <name evidence="8" type="ORF">E4O86_08045</name>
</gene>
<comment type="similarity">
    <text evidence="1 3">Belongs to the TPP enzyme family.</text>
</comment>
<dbReference type="GO" id="GO:0030976">
    <property type="term" value="F:thiamine pyrophosphate binding"/>
    <property type="evidence" value="ECO:0007669"/>
    <property type="project" value="InterPro"/>
</dbReference>
<dbReference type="InterPro" id="IPR012001">
    <property type="entry name" value="Thiamin_PyroP_enz_TPP-bd_dom"/>
</dbReference>
<dbReference type="SUPFAM" id="SSF52518">
    <property type="entry name" value="Thiamin diphosphate-binding fold (THDP-binding)"/>
    <property type="match status" value="2"/>
</dbReference>
<dbReference type="InterPro" id="IPR029035">
    <property type="entry name" value="DHS-like_NAD/FAD-binding_dom"/>
</dbReference>
<dbReference type="GO" id="GO:0005948">
    <property type="term" value="C:acetolactate synthase complex"/>
    <property type="evidence" value="ECO:0007669"/>
    <property type="project" value="TreeGrafter"/>
</dbReference>
<evidence type="ECO:0000259" key="5">
    <source>
        <dbReference type="Pfam" id="PF00205"/>
    </source>
</evidence>
<dbReference type="SUPFAM" id="SSF52467">
    <property type="entry name" value="DHS-like NAD/FAD-binding domain"/>
    <property type="match status" value="1"/>
</dbReference>
<evidence type="ECO:0000259" key="7">
    <source>
        <dbReference type="Pfam" id="PF02776"/>
    </source>
</evidence>
<dbReference type="InterPro" id="IPR000399">
    <property type="entry name" value="TPP-bd_CS"/>
</dbReference>
<dbReference type="CDD" id="cd07035">
    <property type="entry name" value="TPP_PYR_POX_like"/>
    <property type="match status" value="1"/>
</dbReference>
<sequence>MQVEAAAGRGTGPGRRRSEQGRMATTVEVLADAFKEAGTPFIVGHPGGESVELMEAARQRDMRFILMKQEVAGGMLASTWGEITGSPGVCMSTRGPGAANMVNGIAHAFLDRAPLIAITDRYSAPEHEVGLRQRIDQMRIYAPIVKWGTTIDARTVRQQVRRAMRTATAPAPGPVQFDMPQSETTKEAAQLSAPPPLMPNSLYPDPDRASLKPIIDRIDNARRPIILAGLGVFWDHASAELVKLAEQIGAPVLVTSKCKGAIPEDHPLRAGCIIGGLIERKLVMQSDLILTIGLDGVELQPKPWPYAVPVVAISNTPSLDALVPSEIEAIGDLKLLLGRLAEWCSGGGNWGEKSAATFRDDVVAALDTPANGLSPQRAMEVARAVLPRDTIATCDAGASRLLVVQKWQSYGPREFLTSNGLGSMGYAVPGALGARLAHPRRPIVAFTGDGGFMMSVAELQTSMREKLPIVIVVWDDQEIGLIRVKQEIKGIPFHGVSLGGVDWEKLAQGFGADGVTVDNEHAFGDALQAAVRSDRTTVIGVRIDASGYVAQFNALREL</sequence>
<dbReference type="GO" id="GO:0050660">
    <property type="term" value="F:flavin adenine dinucleotide binding"/>
    <property type="evidence" value="ECO:0007669"/>
    <property type="project" value="TreeGrafter"/>
</dbReference>
<evidence type="ECO:0000313" key="8">
    <source>
        <dbReference type="EMBL" id="MYZ47662.1"/>
    </source>
</evidence>
<feature type="domain" description="Thiamine pyrophosphate enzyme N-terminal TPP-binding" evidence="7">
    <location>
        <begin position="25"/>
        <end position="139"/>
    </location>
</feature>
<dbReference type="InterPro" id="IPR012000">
    <property type="entry name" value="Thiamin_PyroP_enz_cen_dom"/>
</dbReference>
<feature type="domain" description="Thiamine pyrophosphate enzyme central" evidence="5">
    <location>
        <begin position="213"/>
        <end position="340"/>
    </location>
</feature>
<feature type="domain" description="Thiamine pyrophosphate enzyme TPP-binding" evidence="6">
    <location>
        <begin position="395"/>
        <end position="540"/>
    </location>
</feature>
<evidence type="ECO:0000313" key="9">
    <source>
        <dbReference type="Proteomes" id="UP000773614"/>
    </source>
</evidence>
<dbReference type="GO" id="GO:0000287">
    <property type="term" value="F:magnesium ion binding"/>
    <property type="evidence" value="ECO:0007669"/>
    <property type="project" value="InterPro"/>
</dbReference>
<dbReference type="Pfam" id="PF00205">
    <property type="entry name" value="TPP_enzyme_M"/>
    <property type="match status" value="1"/>
</dbReference>
<accession>A0A964WT52</accession>
<protein>
    <submittedName>
        <fullName evidence="8">Thiamine pyrophosphate-binding protein</fullName>
    </submittedName>
</protein>
<feature type="region of interest" description="Disordered" evidence="4">
    <location>
        <begin position="1"/>
        <end position="22"/>
    </location>
</feature>
<dbReference type="EMBL" id="SPKJ01000019">
    <property type="protein sequence ID" value="MYZ47662.1"/>
    <property type="molecule type" value="Genomic_DNA"/>
</dbReference>
<dbReference type="PANTHER" id="PTHR18968">
    <property type="entry name" value="THIAMINE PYROPHOSPHATE ENZYMES"/>
    <property type="match status" value="1"/>
</dbReference>
<organism evidence="8 9">
    <name type="scientific">Propylenella binzhouense</name>
    <dbReference type="NCBI Taxonomy" id="2555902"/>
    <lineage>
        <taxon>Bacteria</taxon>
        <taxon>Pseudomonadati</taxon>
        <taxon>Pseudomonadota</taxon>
        <taxon>Alphaproteobacteria</taxon>
        <taxon>Hyphomicrobiales</taxon>
        <taxon>Propylenellaceae</taxon>
        <taxon>Propylenella</taxon>
    </lineage>
</organism>
<dbReference type="GO" id="GO:0009097">
    <property type="term" value="P:isoleucine biosynthetic process"/>
    <property type="evidence" value="ECO:0007669"/>
    <property type="project" value="TreeGrafter"/>
</dbReference>
<evidence type="ECO:0000256" key="2">
    <source>
        <dbReference type="ARBA" id="ARBA00023052"/>
    </source>
</evidence>
<dbReference type="InterPro" id="IPR029061">
    <property type="entry name" value="THDP-binding"/>
</dbReference>
<evidence type="ECO:0000256" key="3">
    <source>
        <dbReference type="RuleBase" id="RU362132"/>
    </source>
</evidence>
<proteinExistence type="inferred from homology"/>
<dbReference type="Pfam" id="PF02775">
    <property type="entry name" value="TPP_enzyme_C"/>
    <property type="match status" value="1"/>
</dbReference>
<comment type="caution">
    <text evidence="8">The sequence shown here is derived from an EMBL/GenBank/DDBJ whole genome shotgun (WGS) entry which is preliminary data.</text>
</comment>
<dbReference type="Pfam" id="PF02776">
    <property type="entry name" value="TPP_enzyme_N"/>
    <property type="match status" value="1"/>
</dbReference>
<keyword evidence="2 3" id="KW-0786">Thiamine pyrophosphate</keyword>
<reference evidence="8" key="1">
    <citation type="submission" date="2019-03" db="EMBL/GenBank/DDBJ databases">
        <title>Afifella sp. nov., isolated from activated sludge.</title>
        <authorList>
            <person name="Li Q."/>
            <person name="Liu Y."/>
        </authorList>
    </citation>
    <scope>NUCLEOTIDE SEQUENCE</scope>
    <source>
        <strain evidence="8">L72</strain>
    </source>
</reference>
<evidence type="ECO:0000256" key="1">
    <source>
        <dbReference type="ARBA" id="ARBA00007812"/>
    </source>
</evidence>
<dbReference type="Gene3D" id="3.40.50.970">
    <property type="match status" value="2"/>
</dbReference>
<dbReference type="Gene3D" id="3.40.50.1220">
    <property type="entry name" value="TPP-binding domain"/>
    <property type="match status" value="1"/>
</dbReference>
<dbReference type="Proteomes" id="UP000773614">
    <property type="component" value="Unassembled WGS sequence"/>
</dbReference>
<dbReference type="AlphaFoldDB" id="A0A964WT52"/>
<evidence type="ECO:0000259" key="6">
    <source>
        <dbReference type="Pfam" id="PF02775"/>
    </source>
</evidence>
<dbReference type="InterPro" id="IPR045229">
    <property type="entry name" value="TPP_enz"/>
</dbReference>
<name>A0A964WT52_9HYPH</name>
<dbReference type="GO" id="GO:0003984">
    <property type="term" value="F:acetolactate synthase activity"/>
    <property type="evidence" value="ECO:0007669"/>
    <property type="project" value="TreeGrafter"/>
</dbReference>
<dbReference type="PROSITE" id="PS00187">
    <property type="entry name" value="TPP_ENZYMES"/>
    <property type="match status" value="1"/>
</dbReference>